<dbReference type="InterPro" id="IPR009071">
    <property type="entry name" value="HMG_box_dom"/>
</dbReference>
<organism evidence="2">
    <name type="scientific">marine metagenome</name>
    <dbReference type="NCBI Taxonomy" id="408172"/>
    <lineage>
        <taxon>unclassified sequences</taxon>
        <taxon>metagenomes</taxon>
        <taxon>ecological metagenomes</taxon>
    </lineage>
</organism>
<dbReference type="SUPFAM" id="SSF47095">
    <property type="entry name" value="HMG-box"/>
    <property type="match status" value="1"/>
</dbReference>
<gene>
    <name evidence="2" type="ORF">METZ01_LOCUS4696</name>
</gene>
<accession>A0A381NB89</accession>
<evidence type="ECO:0000313" key="2">
    <source>
        <dbReference type="EMBL" id="SUZ51842.1"/>
    </source>
</evidence>
<feature type="domain" description="HMG box" evidence="1">
    <location>
        <begin position="62"/>
        <end position="117"/>
    </location>
</feature>
<sequence>MKTTNIFNNLITGLSPFLEELIRNICNDLDNEDKIDEMLEKYLYDDKIKTLKNLAKKKTKNVRKKTSYSMFLAHNTIRKNNDNKLTLKEYNKLKGEYWKNIKLEEKNEYQKMADKWNMENMPYKMGKLNQIKKKEKKKEENQEIESLFDNTTQQQVIVEI</sequence>
<name>A0A381NB89_9ZZZZ</name>
<proteinExistence type="predicted"/>
<dbReference type="InterPro" id="IPR036910">
    <property type="entry name" value="HMG_box_dom_sf"/>
</dbReference>
<dbReference type="AlphaFoldDB" id="A0A381NB89"/>
<reference evidence="2" key="1">
    <citation type="submission" date="2018-05" db="EMBL/GenBank/DDBJ databases">
        <authorList>
            <person name="Lanie J.A."/>
            <person name="Ng W.-L."/>
            <person name="Kazmierczak K.M."/>
            <person name="Andrzejewski T.M."/>
            <person name="Davidsen T.M."/>
            <person name="Wayne K.J."/>
            <person name="Tettelin H."/>
            <person name="Glass J.I."/>
            <person name="Rusch D."/>
            <person name="Podicherti R."/>
            <person name="Tsui H.-C.T."/>
            <person name="Winkler M.E."/>
        </authorList>
    </citation>
    <scope>NUCLEOTIDE SEQUENCE</scope>
</reference>
<dbReference type="EMBL" id="UINC01000242">
    <property type="protein sequence ID" value="SUZ51842.1"/>
    <property type="molecule type" value="Genomic_DNA"/>
</dbReference>
<dbReference type="Pfam" id="PF09011">
    <property type="entry name" value="HMG_box_2"/>
    <property type="match status" value="1"/>
</dbReference>
<protein>
    <recommendedName>
        <fullName evidence="1">HMG box domain-containing protein</fullName>
    </recommendedName>
</protein>
<evidence type="ECO:0000259" key="1">
    <source>
        <dbReference type="Pfam" id="PF09011"/>
    </source>
</evidence>